<sequence>MILVVSLCDKSTHFLLFYNKVIVMTKHCKQKMQETSKKGVLCSIVIFKITLNFMIINMKKHKEKRIKSNIFYVLFDW</sequence>
<evidence type="ECO:0000313" key="3">
    <source>
        <dbReference type="Proteomes" id="UP000215335"/>
    </source>
</evidence>
<keyword evidence="1" id="KW-1133">Transmembrane helix</keyword>
<keyword evidence="1" id="KW-0472">Membrane</keyword>
<accession>A0A232FCQ0</accession>
<reference evidence="2 3" key="1">
    <citation type="journal article" date="2017" name="Curr. Biol.">
        <title>The Evolution of Venom by Co-option of Single-Copy Genes.</title>
        <authorList>
            <person name="Martinson E.O."/>
            <person name="Mrinalini"/>
            <person name="Kelkar Y.D."/>
            <person name="Chang C.H."/>
            <person name="Werren J.H."/>
        </authorList>
    </citation>
    <scope>NUCLEOTIDE SEQUENCE [LARGE SCALE GENOMIC DNA]</scope>
    <source>
        <strain evidence="2 3">Alberta</strain>
        <tissue evidence="2">Whole body</tissue>
    </source>
</reference>
<comment type="caution">
    <text evidence="2">The sequence shown here is derived from an EMBL/GenBank/DDBJ whole genome shotgun (WGS) entry which is preliminary data.</text>
</comment>
<dbReference type="EMBL" id="NNAY01000412">
    <property type="protein sequence ID" value="OXU28591.1"/>
    <property type="molecule type" value="Genomic_DNA"/>
</dbReference>
<gene>
    <name evidence="2" type="ORF">TSAR_014375</name>
</gene>
<proteinExistence type="predicted"/>
<protein>
    <submittedName>
        <fullName evidence="2">Uncharacterized protein</fullName>
    </submittedName>
</protein>
<keyword evidence="1" id="KW-0812">Transmembrane</keyword>
<dbReference type="Proteomes" id="UP000215335">
    <property type="component" value="Unassembled WGS sequence"/>
</dbReference>
<name>A0A232FCQ0_9HYME</name>
<keyword evidence="3" id="KW-1185">Reference proteome</keyword>
<dbReference type="AlphaFoldDB" id="A0A232FCQ0"/>
<organism evidence="2 3">
    <name type="scientific">Trichomalopsis sarcophagae</name>
    <dbReference type="NCBI Taxonomy" id="543379"/>
    <lineage>
        <taxon>Eukaryota</taxon>
        <taxon>Metazoa</taxon>
        <taxon>Ecdysozoa</taxon>
        <taxon>Arthropoda</taxon>
        <taxon>Hexapoda</taxon>
        <taxon>Insecta</taxon>
        <taxon>Pterygota</taxon>
        <taxon>Neoptera</taxon>
        <taxon>Endopterygota</taxon>
        <taxon>Hymenoptera</taxon>
        <taxon>Apocrita</taxon>
        <taxon>Proctotrupomorpha</taxon>
        <taxon>Chalcidoidea</taxon>
        <taxon>Pteromalidae</taxon>
        <taxon>Pteromalinae</taxon>
        <taxon>Trichomalopsis</taxon>
    </lineage>
</organism>
<evidence type="ECO:0000313" key="2">
    <source>
        <dbReference type="EMBL" id="OXU28591.1"/>
    </source>
</evidence>
<evidence type="ECO:0000256" key="1">
    <source>
        <dbReference type="SAM" id="Phobius"/>
    </source>
</evidence>
<feature type="transmembrane region" description="Helical" evidence="1">
    <location>
        <begin position="38"/>
        <end position="58"/>
    </location>
</feature>